<keyword evidence="6" id="KW-0809">Transit peptide</keyword>
<name>A0A2C9V1N4_MANES</name>
<reference evidence="12" key="1">
    <citation type="journal article" date="2016" name="Nat. Biotechnol.">
        <title>Sequencing wild and cultivated cassava and related species reveals extensive interspecific hybridization and genetic diversity.</title>
        <authorList>
            <person name="Bredeson J.V."/>
            <person name="Lyons J.B."/>
            <person name="Prochnik S.E."/>
            <person name="Wu G.A."/>
            <person name="Ha C.M."/>
            <person name="Edsinger-Gonzales E."/>
            <person name="Grimwood J."/>
            <person name="Schmutz J."/>
            <person name="Rabbi I.Y."/>
            <person name="Egesi C."/>
            <person name="Nauluvula P."/>
            <person name="Lebot V."/>
            <person name="Ndunguru J."/>
            <person name="Mkamilo G."/>
            <person name="Bart R.S."/>
            <person name="Setter T.L."/>
            <person name="Gleadow R.M."/>
            <person name="Kulakow P."/>
            <person name="Ferguson M.E."/>
            <person name="Rounsley S."/>
            <person name="Rokhsar D.S."/>
        </authorList>
    </citation>
    <scope>NUCLEOTIDE SEQUENCE [LARGE SCALE GENOMIC DNA]</scope>
    <source>
        <strain evidence="12">cv. AM560-2</strain>
    </source>
</reference>
<feature type="transmembrane region" description="Helical" evidence="10">
    <location>
        <begin position="303"/>
        <end position="323"/>
    </location>
</feature>
<dbReference type="EMBL" id="CM004397">
    <property type="protein sequence ID" value="OAY38131.1"/>
    <property type="molecule type" value="Genomic_DNA"/>
</dbReference>
<evidence type="ECO:0000256" key="2">
    <source>
        <dbReference type="ARBA" id="ARBA00010793"/>
    </source>
</evidence>
<accession>A0A2C9V1N4</accession>
<keyword evidence="4" id="KW-0934">Plastid</keyword>
<feature type="compositionally biased region" description="Gly residues" evidence="9">
    <location>
        <begin position="95"/>
        <end position="116"/>
    </location>
</feature>
<dbReference type="Proteomes" id="UP000091857">
    <property type="component" value="Chromosome 11"/>
</dbReference>
<keyword evidence="3" id="KW-0150">Chloroplast</keyword>
<organism evidence="11 12">
    <name type="scientific">Manihot esculenta</name>
    <name type="common">Cassava</name>
    <name type="synonym">Jatropha manihot</name>
    <dbReference type="NCBI Taxonomy" id="3983"/>
    <lineage>
        <taxon>Eukaryota</taxon>
        <taxon>Viridiplantae</taxon>
        <taxon>Streptophyta</taxon>
        <taxon>Embryophyta</taxon>
        <taxon>Tracheophyta</taxon>
        <taxon>Spermatophyta</taxon>
        <taxon>Magnoliopsida</taxon>
        <taxon>eudicotyledons</taxon>
        <taxon>Gunneridae</taxon>
        <taxon>Pentapetalae</taxon>
        <taxon>rosids</taxon>
        <taxon>fabids</taxon>
        <taxon>Malpighiales</taxon>
        <taxon>Euphorbiaceae</taxon>
        <taxon>Crotonoideae</taxon>
        <taxon>Manihoteae</taxon>
        <taxon>Manihot</taxon>
    </lineage>
</organism>
<dbReference type="STRING" id="3983.A0A2C9V1N4"/>
<dbReference type="OrthoDB" id="205639at2759"/>
<evidence type="ECO:0000256" key="7">
    <source>
        <dbReference type="ARBA" id="ARBA00022989"/>
    </source>
</evidence>
<dbReference type="GO" id="GO:0031969">
    <property type="term" value="C:chloroplast membrane"/>
    <property type="evidence" value="ECO:0007669"/>
    <property type="project" value="UniProtKB-SubCell"/>
</dbReference>
<keyword evidence="8 10" id="KW-0472">Membrane</keyword>
<protein>
    <submittedName>
        <fullName evidence="11">Uncharacterized protein</fullName>
    </submittedName>
</protein>
<dbReference type="InterPro" id="IPR021825">
    <property type="entry name" value="RETICULATA-related"/>
</dbReference>
<evidence type="ECO:0000256" key="5">
    <source>
        <dbReference type="ARBA" id="ARBA00022692"/>
    </source>
</evidence>
<evidence type="ECO:0000256" key="8">
    <source>
        <dbReference type="ARBA" id="ARBA00023136"/>
    </source>
</evidence>
<evidence type="ECO:0000256" key="4">
    <source>
        <dbReference type="ARBA" id="ARBA00022640"/>
    </source>
</evidence>
<keyword evidence="5 10" id="KW-0812">Transmembrane</keyword>
<keyword evidence="12" id="KW-1185">Reference proteome</keyword>
<dbReference type="AlphaFoldDB" id="A0A2C9V1N4"/>
<sequence>MSASSPSFNVSPPFNFSNDAHAPVKQTTLAVKSPIPINSLFSSSRLPPPINVRTHSVSLLQCVNSQSAASPITNSSGRVEDCNFVQDEQVLDSGIDGGGGSNGYSGGSGGGGGGGGDEGDSEEEEFGRIMRFEEVMKEAESRGVKLPSDMLEAAKTTGIREMFVLRYLELQGSVWPLSFLMKYCTMLRNRMLADPSFLFKVGTEIVIDSCCATFAEVQKRGKNFWSEFELYAADLLVGIVVDIALVGMLAPYARIGKPSVSSGVFGKLQQACAALPSSVFEAERPGCKFSVNQRLATYFYKGVLYGSVGFGCGLIGQGIANLIMTAKRSIKKSEEDIPVPPLVQSAVLWGVFLAVSSNTRYQIINGLERLVESSPLAKKVPPVAMAFTVGVRFANNIYGGMQFVDWAKWSGVQ</sequence>
<proteinExistence type="inferred from homology"/>
<comment type="similarity">
    <text evidence="2">Belongs to the RETICULATA family.</text>
</comment>
<evidence type="ECO:0000256" key="3">
    <source>
        <dbReference type="ARBA" id="ARBA00022528"/>
    </source>
</evidence>
<dbReference type="OMA" id="LMQHCSM"/>
<evidence type="ECO:0000256" key="9">
    <source>
        <dbReference type="SAM" id="MobiDB-lite"/>
    </source>
</evidence>
<dbReference type="Gramene" id="Manes.11G155600.1.v8.1">
    <property type="protein sequence ID" value="Manes.11G155600.1.v8.1.CDS"/>
    <property type="gene ID" value="Manes.11G155600.v8.1"/>
</dbReference>
<dbReference type="PANTHER" id="PTHR31038:SF18">
    <property type="entry name" value="PROTEIN RETICULATA-RELATED 1, CHLOROPLASTIC"/>
    <property type="match status" value="1"/>
</dbReference>
<comment type="caution">
    <text evidence="11">The sequence shown here is derived from an EMBL/GenBank/DDBJ whole genome shotgun (WGS) entry which is preliminary data.</text>
</comment>
<gene>
    <name evidence="11" type="ORF">MANES_11G155600v8</name>
</gene>
<comment type="subcellular location">
    <subcellularLocation>
        <location evidence="1">Plastid</location>
        <location evidence="1">Chloroplast membrane</location>
        <topology evidence="1">Multi-pass membrane protein</topology>
    </subcellularLocation>
</comment>
<evidence type="ECO:0000313" key="11">
    <source>
        <dbReference type="EMBL" id="OAY38131.1"/>
    </source>
</evidence>
<dbReference type="GO" id="GO:0099402">
    <property type="term" value="P:plant organ development"/>
    <property type="evidence" value="ECO:0000318"/>
    <property type="project" value="GO_Central"/>
</dbReference>
<feature type="region of interest" description="Disordered" evidence="9">
    <location>
        <begin position="95"/>
        <end position="124"/>
    </location>
</feature>
<evidence type="ECO:0000256" key="6">
    <source>
        <dbReference type="ARBA" id="ARBA00022946"/>
    </source>
</evidence>
<evidence type="ECO:0000256" key="10">
    <source>
        <dbReference type="SAM" id="Phobius"/>
    </source>
</evidence>
<dbReference type="Pfam" id="PF11891">
    <property type="entry name" value="RETICULATA-like"/>
    <property type="match status" value="1"/>
</dbReference>
<evidence type="ECO:0000313" key="12">
    <source>
        <dbReference type="Proteomes" id="UP000091857"/>
    </source>
</evidence>
<dbReference type="PANTHER" id="PTHR31038">
    <property type="entry name" value="EXPRESSED PROTEIN-RELATED"/>
    <property type="match status" value="1"/>
</dbReference>
<evidence type="ECO:0000256" key="1">
    <source>
        <dbReference type="ARBA" id="ARBA00004508"/>
    </source>
</evidence>
<keyword evidence="7 10" id="KW-1133">Transmembrane helix</keyword>